<protein>
    <submittedName>
        <fullName evidence="3">Fe(2+) transporter FeoB</fullName>
    </submittedName>
</protein>
<dbReference type="InterPro" id="IPR011642">
    <property type="entry name" value="Gate_dom"/>
</dbReference>
<gene>
    <name evidence="3" type="primary">feoB_43</name>
    <name evidence="3" type="ORF">SDC9_98138</name>
</gene>
<evidence type="ECO:0000313" key="3">
    <source>
        <dbReference type="EMBL" id="MPM51390.1"/>
    </source>
</evidence>
<dbReference type="GO" id="GO:0005886">
    <property type="term" value="C:plasma membrane"/>
    <property type="evidence" value="ECO:0007669"/>
    <property type="project" value="TreeGrafter"/>
</dbReference>
<dbReference type="GO" id="GO:0015093">
    <property type="term" value="F:ferrous iron transmembrane transporter activity"/>
    <property type="evidence" value="ECO:0007669"/>
    <property type="project" value="TreeGrafter"/>
</dbReference>
<organism evidence="3">
    <name type="scientific">bioreactor metagenome</name>
    <dbReference type="NCBI Taxonomy" id="1076179"/>
    <lineage>
        <taxon>unclassified sequences</taxon>
        <taxon>metagenomes</taxon>
        <taxon>ecological metagenomes</taxon>
    </lineage>
</organism>
<keyword evidence="1" id="KW-0812">Transmembrane</keyword>
<dbReference type="PANTHER" id="PTHR43185">
    <property type="entry name" value="FERROUS IRON TRANSPORT PROTEIN B"/>
    <property type="match status" value="1"/>
</dbReference>
<evidence type="ECO:0000259" key="2">
    <source>
        <dbReference type="Pfam" id="PF07670"/>
    </source>
</evidence>
<sequence>MLENARQAEAMEYTVSGRVGKFLEPAFRPIGFDWKLTTASIGALAAKEVFVSQLGILYAEGEADEESVPLREQLVKHYTPLQGFCIMIFCLLSIPCLATLAVIRRELNSWKMAAFEAVCLLLLAYVVTLVVYQSGLLFQIGTKLLG</sequence>
<proteinExistence type="predicted"/>
<dbReference type="AlphaFoldDB" id="A0A645ADZ5"/>
<evidence type="ECO:0000256" key="1">
    <source>
        <dbReference type="SAM" id="Phobius"/>
    </source>
</evidence>
<comment type="caution">
    <text evidence="3">The sequence shown here is derived from an EMBL/GenBank/DDBJ whole genome shotgun (WGS) entry which is preliminary data.</text>
</comment>
<dbReference type="InterPro" id="IPR050860">
    <property type="entry name" value="FeoB_GTPase"/>
</dbReference>
<name>A0A645ADZ5_9ZZZZ</name>
<dbReference type="EMBL" id="VSSQ01013393">
    <property type="protein sequence ID" value="MPM51390.1"/>
    <property type="molecule type" value="Genomic_DNA"/>
</dbReference>
<dbReference type="PANTHER" id="PTHR43185:SF1">
    <property type="entry name" value="FE(2+) TRANSPORTER FEOB"/>
    <property type="match status" value="1"/>
</dbReference>
<reference evidence="3" key="1">
    <citation type="submission" date="2019-08" db="EMBL/GenBank/DDBJ databases">
        <authorList>
            <person name="Kucharzyk K."/>
            <person name="Murdoch R.W."/>
            <person name="Higgins S."/>
            <person name="Loffler F."/>
        </authorList>
    </citation>
    <scope>NUCLEOTIDE SEQUENCE</scope>
</reference>
<dbReference type="Pfam" id="PF07670">
    <property type="entry name" value="Gate"/>
    <property type="match status" value="1"/>
</dbReference>
<accession>A0A645ADZ5</accession>
<feature type="transmembrane region" description="Helical" evidence="1">
    <location>
        <begin position="115"/>
        <end position="140"/>
    </location>
</feature>
<keyword evidence="1" id="KW-0472">Membrane</keyword>
<keyword evidence="1" id="KW-1133">Transmembrane helix</keyword>
<feature type="transmembrane region" description="Helical" evidence="1">
    <location>
        <begin position="81"/>
        <end position="103"/>
    </location>
</feature>
<feature type="domain" description="Nucleoside transporter/FeoB GTPase Gate" evidence="2">
    <location>
        <begin position="13"/>
        <end position="110"/>
    </location>
</feature>